<dbReference type="Gene3D" id="2.60.40.1080">
    <property type="match status" value="4"/>
</dbReference>
<dbReference type="Proteomes" id="UP000184612">
    <property type="component" value="Unassembled WGS sequence"/>
</dbReference>
<keyword evidence="3" id="KW-1185">Reference proteome</keyword>
<dbReference type="EMBL" id="FRFD01000016">
    <property type="protein sequence ID" value="SHO54012.1"/>
    <property type="molecule type" value="Genomic_DNA"/>
</dbReference>
<organism evidence="2 3">
    <name type="scientific">Anaerocolumna xylanovorans DSM 12503</name>
    <dbReference type="NCBI Taxonomy" id="1121345"/>
    <lineage>
        <taxon>Bacteria</taxon>
        <taxon>Bacillati</taxon>
        <taxon>Bacillota</taxon>
        <taxon>Clostridia</taxon>
        <taxon>Lachnospirales</taxon>
        <taxon>Lachnospiraceae</taxon>
        <taxon>Anaerocolumna</taxon>
    </lineage>
</organism>
<evidence type="ECO:0000313" key="3">
    <source>
        <dbReference type="Proteomes" id="UP000184612"/>
    </source>
</evidence>
<feature type="domain" description="BIG2" evidence="1">
    <location>
        <begin position="182"/>
        <end position="255"/>
    </location>
</feature>
<dbReference type="STRING" id="1121345.SAMN02745217_04449"/>
<protein>
    <submittedName>
        <fullName evidence="2">Ig-like domain (Group 2)</fullName>
    </submittedName>
</protein>
<dbReference type="SMART" id="SM00635">
    <property type="entry name" value="BID_2"/>
    <property type="match status" value="4"/>
</dbReference>
<dbReference type="RefSeq" id="WP_073591074.1">
    <property type="nucleotide sequence ID" value="NZ_FRFD01000016.1"/>
</dbReference>
<dbReference type="InterPro" id="IPR003343">
    <property type="entry name" value="Big_2"/>
</dbReference>
<evidence type="ECO:0000313" key="2">
    <source>
        <dbReference type="EMBL" id="SHO54012.1"/>
    </source>
</evidence>
<reference evidence="2 3" key="1">
    <citation type="submission" date="2016-12" db="EMBL/GenBank/DDBJ databases">
        <authorList>
            <person name="Song W.-J."/>
            <person name="Kurnit D.M."/>
        </authorList>
    </citation>
    <scope>NUCLEOTIDE SEQUENCE [LARGE SCALE GENOMIC DNA]</scope>
    <source>
        <strain evidence="2 3">DSM 12503</strain>
    </source>
</reference>
<feature type="domain" description="BIG2" evidence="1">
    <location>
        <begin position="31"/>
        <end position="105"/>
    </location>
</feature>
<dbReference type="AlphaFoldDB" id="A0A1M7YN38"/>
<name>A0A1M7YN38_9FIRM</name>
<feature type="domain" description="BIG2" evidence="1">
    <location>
        <begin position="107"/>
        <end position="180"/>
    </location>
</feature>
<accession>A0A1M7YN38</accession>
<feature type="domain" description="BIG2" evidence="1">
    <location>
        <begin position="257"/>
        <end position="328"/>
    </location>
</feature>
<evidence type="ECO:0000259" key="1">
    <source>
        <dbReference type="SMART" id="SM00635"/>
    </source>
</evidence>
<dbReference type="Pfam" id="PF22359">
    <property type="entry name" value="Big-like"/>
    <property type="match status" value="1"/>
</dbReference>
<dbReference type="InterPro" id="IPR054604">
    <property type="entry name" value="SbsC_Big-like"/>
</dbReference>
<dbReference type="InterPro" id="IPR008964">
    <property type="entry name" value="Invasin/intimin_cell_adhesion"/>
</dbReference>
<sequence>MPRTIKILLSILLCIALIFLPGKQFHADTFGSIPFVILSDYSEILNIGDEFQLYAVTSNGNFPTFKSSNSKVASVNTYGSITAKSTGTALITAKINKAEASCKITVQKTSVDIRSSKTSIEAGETLSLSAKTSNGSPVVWKSTLKSIAAIDENGLVTGIKPGKAVITATADKSTASITITVKSPVITLNRTTLSLYRGQTFSLSAAVSSKLMPSWKTNKKSVATVEENGLVTARKHGTAVISATVSGVTKTCTVTVKQPEITFDSYDITIKKGEKKKITATVSSGNVPIWSSSNLNIASVDSSGTVIGVEKGKAYIYAAEDGIKIRCTVKVTQ</sequence>
<dbReference type="SUPFAM" id="SSF49373">
    <property type="entry name" value="Invasin/intimin cell-adhesion fragments"/>
    <property type="match status" value="4"/>
</dbReference>
<proteinExistence type="predicted"/>
<dbReference type="OrthoDB" id="2068322at2"/>
<gene>
    <name evidence="2" type="ORF">SAMN02745217_04449</name>
</gene>
<dbReference type="Pfam" id="PF02368">
    <property type="entry name" value="Big_2"/>
    <property type="match status" value="2"/>
</dbReference>